<evidence type="ECO:0000313" key="2">
    <source>
        <dbReference type="EMBL" id="MBB4713649.1"/>
    </source>
</evidence>
<dbReference type="EMBL" id="JACHMS010000001">
    <property type="protein sequence ID" value="MBB4713649.1"/>
    <property type="molecule type" value="Genomic_DNA"/>
</dbReference>
<keyword evidence="3" id="KW-1185">Reference proteome</keyword>
<comment type="caution">
    <text evidence="2">The sequence shown here is derived from an EMBL/GenBank/DDBJ whole genome shotgun (WGS) entry which is preliminary data.</text>
</comment>
<dbReference type="Proteomes" id="UP000565089">
    <property type="component" value="Unassembled WGS sequence"/>
</dbReference>
<evidence type="ECO:0008006" key="4">
    <source>
        <dbReference type="Google" id="ProtNLM"/>
    </source>
</evidence>
<accession>A0A7W7DMS4</accession>
<feature type="region of interest" description="Disordered" evidence="1">
    <location>
        <begin position="1"/>
        <end position="30"/>
    </location>
</feature>
<protein>
    <recommendedName>
        <fullName evidence="4">Transposase</fullName>
    </recommendedName>
</protein>
<proteinExistence type="predicted"/>
<gene>
    <name evidence="2" type="ORF">BJ965_003531</name>
</gene>
<name>A0A7W7DMS4_9ACTN</name>
<dbReference type="AlphaFoldDB" id="A0A7W7DMS4"/>
<reference evidence="2 3" key="1">
    <citation type="submission" date="2020-08" db="EMBL/GenBank/DDBJ databases">
        <title>Sequencing the genomes of 1000 actinobacteria strains.</title>
        <authorList>
            <person name="Klenk H.-P."/>
        </authorList>
    </citation>
    <scope>NUCLEOTIDE SEQUENCE [LARGE SCALE GENOMIC DNA]</scope>
    <source>
        <strain evidence="2 3">DSM 40483</strain>
    </source>
</reference>
<evidence type="ECO:0000256" key="1">
    <source>
        <dbReference type="SAM" id="MobiDB-lite"/>
    </source>
</evidence>
<organism evidence="2 3">
    <name type="scientific">Streptomyces luteogriseus</name>
    <dbReference type="NCBI Taxonomy" id="68233"/>
    <lineage>
        <taxon>Bacteria</taxon>
        <taxon>Bacillati</taxon>
        <taxon>Actinomycetota</taxon>
        <taxon>Actinomycetes</taxon>
        <taxon>Kitasatosporales</taxon>
        <taxon>Streptomycetaceae</taxon>
        <taxon>Streptomyces</taxon>
    </lineage>
</organism>
<sequence>MRGRAGTVAGQENLAGQAASGASDHSIAERSKNYRCPADHQGVIVADTRLVLVVGRPLAGNRNDRKAWQESGAEYAA</sequence>
<evidence type="ECO:0000313" key="3">
    <source>
        <dbReference type="Proteomes" id="UP000565089"/>
    </source>
</evidence>